<evidence type="ECO:0008006" key="4">
    <source>
        <dbReference type="Google" id="ProtNLM"/>
    </source>
</evidence>
<evidence type="ECO:0000313" key="3">
    <source>
        <dbReference type="Proteomes" id="UP000034805"/>
    </source>
</evidence>
<evidence type="ECO:0000313" key="2">
    <source>
        <dbReference type="EMBL" id="KPP79647.1"/>
    </source>
</evidence>
<gene>
    <name evidence="2" type="ORF">Z043_100755</name>
</gene>
<proteinExistence type="predicted"/>
<sequence length="131" mass="14954">MAVRAHVCFAALALLLLGFARPVPCVRLAELFEFGRSAGDEQLRRGSDQSRQLELETPLLFYHGTFRSVHVSYPAPKTYLPRRALLLGIINDKAACACDTRCDQLVVVRHHLRGHRRRRDTTEKVTFKVQR</sequence>
<evidence type="ECO:0000256" key="1">
    <source>
        <dbReference type="SAM" id="SignalP"/>
    </source>
</evidence>
<comment type="caution">
    <text evidence="2">The sequence shown here is derived from an EMBL/GenBank/DDBJ whole genome shotgun (WGS) entry which is preliminary data.</text>
</comment>
<feature type="chain" id="PRO_5006145728" description="C2H2-type domain-containing protein" evidence="1">
    <location>
        <begin position="21"/>
        <end position="131"/>
    </location>
</feature>
<feature type="signal peptide" evidence="1">
    <location>
        <begin position="1"/>
        <end position="20"/>
    </location>
</feature>
<dbReference type="Proteomes" id="UP000034805">
    <property type="component" value="Unassembled WGS sequence"/>
</dbReference>
<protein>
    <recommendedName>
        <fullName evidence="4">C2H2-type domain-containing protein</fullName>
    </recommendedName>
</protein>
<dbReference type="AlphaFoldDB" id="A0A0P7XW61"/>
<accession>A0A0P7XW61</accession>
<name>A0A0P7XW61_SCLFO</name>
<organism evidence="2 3">
    <name type="scientific">Scleropages formosus</name>
    <name type="common">Asian bonytongue</name>
    <name type="synonym">Osteoglossum formosum</name>
    <dbReference type="NCBI Taxonomy" id="113540"/>
    <lineage>
        <taxon>Eukaryota</taxon>
        <taxon>Metazoa</taxon>
        <taxon>Chordata</taxon>
        <taxon>Craniata</taxon>
        <taxon>Vertebrata</taxon>
        <taxon>Euteleostomi</taxon>
        <taxon>Actinopterygii</taxon>
        <taxon>Neopterygii</taxon>
        <taxon>Teleostei</taxon>
        <taxon>Osteoglossocephala</taxon>
        <taxon>Osteoglossomorpha</taxon>
        <taxon>Osteoglossiformes</taxon>
        <taxon>Osteoglossidae</taxon>
        <taxon>Scleropages</taxon>
    </lineage>
</organism>
<reference evidence="2 3" key="1">
    <citation type="submission" date="2015-08" db="EMBL/GenBank/DDBJ databases">
        <title>The genome of the Asian arowana (Scleropages formosus).</title>
        <authorList>
            <person name="Tan M.H."/>
            <person name="Gan H.M."/>
            <person name="Croft L.J."/>
            <person name="Austin C.M."/>
        </authorList>
    </citation>
    <scope>NUCLEOTIDE SEQUENCE [LARGE SCALE GENOMIC DNA]</scope>
    <source>
        <strain evidence="2">Aro1</strain>
    </source>
</reference>
<keyword evidence="1" id="KW-0732">Signal</keyword>
<dbReference type="EMBL" id="JARO02000158">
    <property type="protein sequence ID" value="KPP79647.1"/>
    <property type="molecule type" value="Genomic_DNA"/>
</dbReference>